<keyword evidence="2" id="KW-1185">Reference proteome</keyword>
<evidence type="ECO:0008006" key="3">
    <source>
        <dbReference type="Google" id="ProtNLM"/>
    </source>
</evidence>
<gene>
    <name evidence="1" type="ORF">AB1Y20_010130</name>
</gene>
<protein>
    <recommendedName>
        <fullName evidence="3">V-type proton ATPase subunit a</fullName>
    </recommendedName>
</protein>
<dbReference type="AlphaFoldDB" id="A0AB34K727"/>
<name>A0AB34K727_PRYPA</name>
<comment type="caution">
    <text evidence="1">The sequence shown here is derived from an EMBL/GenBank/DDBJ whole genome shotgun (WGS) entry which is preliminary data.</text>
</comment>
<sequence>MRVDLPCRRHAMLHALAAATAGSLNQPLRALAAAYTIVPTGTIAEKQARLVEVEKLYKQSPGDPYIFGEKAQLENDLKMLQKNKEYARQLSKDVSSGKQRFLQGLSVNVPDMSAAVSFWKGGMGAIVLDTRLVDGVNVTRVGYGSQSLDAEDGAKFALELVEAPGSEMAEANGAVEYIQLALPVFRISQAIRFGGEIISAYGWTELVSPGGLPLRVHIDEGRRDPFEFVALRTTSMEQATNYFKRLGMQVRSVKGGKKINSKASWLTSNSIFENEDATDPEREVGATLVSFEDPAVCTGCLLLAPKRKETIKTQPALPLLRIVGTAPDLGPDRLNCRVSTLFTSPAEFEGYVKKA</sequence>
<evidence type="ECO:0000313" key="1">
    <source>
        <dbReference type="EMBL" id="KAL1528806.1"/>
    </source>
</evidence>
<proteinExistence type="predicted"/>
<dbReference type="EMBL" id="JBGBPQ010000002">
    <property type="protein sequence ID" value="KAL1528806.1"/>
    <property type="molecule type" value="Genomic_DNA"/>
</dbReference>
<dbReference type="Proteomes" id="UP001515480">
    <property type="component" value="Unassembled WGS sequence"/>
</dbReference>
<organism evidence="1 2">
    <name type="scientific">Prymnesium parvum</name>
    <name type="common">Toxic golden alga</name>
    <dbReference type="NCBI Taxonomy" id="97485"/>
    <lineage>
        <taxon>Eukaryota</taxon>
        <taxon>Haptista</taxon>
        <taxon>Haptophyta</taxon>
        <taxon>Prymnesiophyceae</taxon>
        <taxon>Prymnesiales</taxon>
        <taxon>Prymnesiaceae</taxon>
        <taxon>Prymnesium</taxon>
    </lineage>
</organism>
<evidence type="ECO:0000313" key="2">
    <source>
        <dbReference type="Proteomes" id="UP001515480"/>
    </source>
</evidence>
<accession>A0AB34K727</accession>
<reference evidence="1 2" key="1">
    <citation type="journal article" date="2024" name="Science">
        <title>Giant polyketide synthase enzymes in the biosynthesis of giant marine polyether toxins.</title>
        <authorList>
            <person name="Fallon T.R."/>
            <person name="Shende V.V."/>
            <person name="Wierzbicki I.H."/>
            <person name="Pendleton A.L."/>
            <person name="Watervoot N.F."/>
            <person name="Auber R.P."/>
            <person name="Gonzalez D.J."/>
            <person name="Wisecaver J.H."/>
            <person name="Moore B.S."/>
        </authorList>
    </citation>
    <scope>NUCLEOTIDE SEQUENCE [LARGE SCALE GENOMIC DNA]</scope>
    <source>
        <strain evidence="1 2">12B1</strain>
    </source>
</reference>